<evidence type="ECO:0000256" key="4">
    <source>
        <dbReference type="SAM" id="Phobius"/>
    </source>
</evidence>
<proteinExistence type="predicted"/>
<feature type="transmembrane region" description="Helical" evidence="4">
    <location>
        <begin position="227"/>
        <end position="252"/>
    </location>
</feature>
<organism evidence="7 8">
    <name type="scientific">Pseudohongiella acticola</name>
    <dbReference type="NCBI Taxonomy" id="1524254"/>
    <lineage>
        <taxon>Bacteria</taxon>
        <taxon>Pseudomonadati</taxon>
        <taxon>Pseudomonadota</taxon>
        <taxon>Gammaproteobacteria</taxon>
        <taxon>Pseudomonadales</taxon>
        <taxon>Pseudohongiellaceae</taxon>
        <taxon>Pseudohongiella</taxon>
    </lineage>
</organism>
<gene>
    <name evidence="7" type="ORF">PHACT_15475</name>
</gene>
<dbReference type="NCBIfam" id="TIGR00254">
    <property type="entry name" value="GGDEF"/>
    <property type="match status" value="1"/>
</dbReference>
<dbReference type="Gene3D" id="3.30.70.270">
    <property type="match status" value="1"/>
</dbReference>
<comment type="catalytic activity">
    <reaction evidence="3">
        <text>2 GTP = 3',3'-c-di-GMP + 2 diphosphate</text>
        <dbReference type="Rhea" id="RHEA:24898"/>
        <dbReference type="ChEBI" id="CHEBI:33019"/>
        <dbReference type="ChEBI" id="CHEBI:37565"/>
        <dbReference type="ChEBI" id="CHEBI:58805"/>
        <dbReference type="EC" id="2.7.7.65"/>
    </reaction>
</comment>
<keyword evidence="4" id="KW-1133">Transmembrane helix</keyword>
<reference evidence="8" key="1">
    <citation type="submission" date="2016-07" db="EMBL/GenBank/DDBJ databases">
        <authorList>
            <person name="Florea S."/>
            <person name="Webb J.S."/>
            <person name="Jaromczyk J."/>
            <person name="Schardl C.L."/>
        </authorList>
    </citation>
    <scope>NUCLEOTIDE SEQUENCE [LARGE SCALE GENOMIC DNA]</scope>
    <source>
        <strain evidence="8">KCTC 42131</strain>
    </source>
</reference>
<evidence type="ECO:0000313" key="7">
    <source>
        <dbReference type="EMBL" id="OFE11235.1"/>
    </source>
</evidence>
<dbReference type="EMBL" id="MASR01000003">
    <property type="protein sequence ID" value="OFE11235.1"/>
    <property type="molecule type" value="Genomic_DNA"/>
</dbReference>
<feature type="chain" id="PRO_5009211941" description="diguanylate cyclase" evidence="5">
    <location>
        <begin position="28"/>
        <end position="580"/>
    </location>
</feature>
<keyword evidence="4" id="KW-0812">Transmembrane</keyword>
<feature type="transmembrane region" description="Helical" evidence="4">
    <location>
        <begin position="379"/>
        <end position="399"/>
    </location>
</feature>
<evidence type="ECO:0000259" key="6">
    <source>
        <dbReference type="PROSITE" id="PS50887"/>
    </source>
</evidence>
<comment type="caution">
    <text evidence="7">The sequence shown here is derived from an EMBL/GenBank/DDBJ whole genome shotgun (WGS) entry which is preliminary data.</text>
</comment>
<dbReference type="STRING" id="1524254.PHACT_15475"/>
<dbReference type="GO" id="GO:0043709">
    <property type="term" value="P:cell adhesion involved in single-species biofilm formation"/>
    <property type="evidence" value="ECO:0007669"/>
    <property type="project" value="TreeGrafter"/>
</dbReference>
<dbReference type="GO" id="GO:0052621">
    <property type="term" value="F:diguanylate cyclase activity"/>
    <property type="evidence" value="ECO:0007669"/>
    <property type="project" value="UniProtKB-EC"/>
</dbReference>
<dbReference type="Pfam" id="PF07695">
    <property type="entry name" value="7TMR-DISM_7TM"/>
    <property type="match status" value="1"/>
</dbReference>
<dbReference type="PROSITE" id="PS50887">
    <property type="entry name" value="GGDEF"/>
    <property type="match status" value="1"/>
</dbReference>
<feature type="domain" description="GGDEF" evidence="6">
    <location>
        <begin position="446"/>
        <end position="580"/>
    </location>
</feature>
<evidence type="ECO:0000256" key="3">
    <source>
        <dbReference type="ARBA" id="ARBA00034247"/>
    </source>
</evidence>
<dbReference type="SMART" id="SM00267">
    <property type="entry name" value="GGDEF"/>
    <property type="match status" value="1"/>
</dbReference>
<dbReference type="FunFam" id="3.30.70.270:FF:000001">
    <property type="entry name" value="Diguanylate cyclase domain protein"/>
    <property type="match status" value="1"/>
</dbReference>
<dbReference type="PANTHER" id="PTHR45138:SF9">
    <property type="entry name" value="DIGUANYLATE CYCLASE DGCM-RELATED"/>
    <property type="match status" value="1"/>
</dbReference>
<dbReference type="CDD" id="cd01949">
    <property type="entry name" value="GGDEF"/>
    <property type="match status" value="1"/>
</dbReference>
<keyword evidence="8" id="KW-1185">Reference proteome</keyword>
<dbReference type="Proteomes" id="UP000175669">
    <property type="component" value="Unassembled WGS sequence"/>
</dbReference>
<dbReference type="GO" id="GO:1902201">
    <property type="term" value="P:negative regulation of bacterial-type flagellum-dependent cell motility"/>
    <property type="evidence" value="ECO:0007669"/>
    <property type="project" value="TreeGrafter"/>
</dbReference>
<dbReference type="EC" id="2.7.7.65" evidence="2"/>
<dbReference type="InterPro" id="IPR011623">
    <property type="entry name" value="7TMR_DISM_rcpt_extracell_dom1"/>
</dbReference>
<dbReference type="OrthoDB" id="9812260at2"/>
<dbReference type="PANTHER" id="PTHR45138">
    <property type="entry name" value="REGULATORY COMPONENTS OF SENSORY TRANSDUCTION SYSTEM"/>
    <property type="match status" value="1"/>
</dbReference>
<dbReference type="RefSeq" id="WP_070119170.1">
    <property type="nucleotide sequence ID" value="NZ_CAXATG010000006.1"/>
</dbReference>
<dbReference type="InterPro" id="IPR029787">
    <property type="entry name" value="Nucleotide_cyclase"/>
</dbReference>
<protein>
    <recommendedName>
        <fullName evidence="2">diguanylate cyclase</fullName>
        <ecNumber evidence="2">2.7.7.65</ecNumber>
    </recommendedName>
</protein>
<feature type="transmembrane region" description="Helical" evidence="4">
    <location>
        <begin position="294"/>
        <end position="311"/>
    </location>
</feature>
<feature type="transmembrane region" description="Helical" evidence="4">
    <location>
        <begin position="348"/>
        <end position="367"/>
    </location>
</feature>
<dbReference type="AlphaFoldDB" id="A0A1E8CFV2"/>
<feature type="signal peptide" evidence="5">
    <location>
        <begin position="1"/>
        <end position="27"/>
    </location>
</feature>
<name>A0A1E8CFV2_9GAMM</name>
<feature type="transmembrane region" description="Helical" evidence="4">
    <location>
        <begin position="317"/>
        <end position="336"/>
    </location>
</feature>
<dbReference type="Pfam" id="PF00990">
    <property type="entry name" value="GGDEF"/>
    <property type="match status" value="1"/>
</dbReference>
<dbReference type="GO" id="GO:0005886">
    <property type="term" value="C:plasma membrane"/>
    <property type="evidence" value="ECO:0007669"/>
    <property type="project" value="TreeGrafter"/>
</dbReference>
<evidence type="ECO:0000256" key="2">
    <source>
        <dbReference type="ARBA" id="ARBA00012528"/>
    </source>
</evidence>
<keyword evidence="5" id="KW-0732">Signal</keyword>
<keyword evidence="4" id="KW-0472">Membrane</keyword>
<dbReference type="InterPro" id="IPR050469">
    <property type="entry name" value="Diguanylate_Cyclase"/>
</dbReference>
<dbReference type="InterPro" id="IPR000160">
    <property type="entry name" value="GGDEF_dom"/>
</dbReference>
<sequence length="580" mass="65334">MVSVVRAAQFIFGLLLWALLAAGQVNAQALPAVDINLQDATRLVGIAEFSVSDAAVSLEEARRLGFQTLWPTDISRGLTNKVHWLRFSVVNSASQSMGWVFHGDSNYLDNMQVYFRDRGDTGVARAVPEFGSRLLTDQQPFSSRMLDYRKLAFEHDTPAGAVTDVYVALSYEQADAMRLEFSIYERRYFDDRSRAEYLLFGAWYGVLSVLLLGSLMLALIMRQPSAAYYAAFVGSTMLMWGLLNGVGFQYLWSDNVYLQNQGFHLAYLLFAFCAFQFSRHFLRLSDVMPRINRAMWYAQALMVAAAALRLLGSHDIVLMLSYLALASTLSLPIVGLRAWQRGVRHARWFCVAWLMYSLTLTLAVLNAATSFPGWSMDAVLAMVQVSTSVEVLLLMVAIGERVMQIDKERREALNLAHRDPLTGLGNRRLLVETYQRLVRRFEQTGVPVFLGLIDLDEFKSVNDRYGHDAGDVVLCRLADILQQHSRGDDTCIRYGGDEFVLLLQADNVETVEQIVERIRIRFSERPTLFGGQMIRHTLSAGVITAIDQNVRLSPAEILMKVDLALYEAKDAGRNRTIVRA</sequence>
<dbReference type="InterPro" id="IPR011622">
    <property type="entry name" value="7TMR_DISM_rcpt_extracell_dom2"/>
</dbReference>
<dbReference type="Gene3D" id="2.60.40.2380">
    <property type="match status" value="1"/>
</dbReference>
<feature type="transmembrane region" description="Helical" evidence="4">
    <location>
        <begin position="264"/>
        <end position="282"/>
    </location>
</feature>
<feature type="transmembrane region" description="Helical" evidence="4">
    <location>
        <begin position="197"/>
        <end position="220"/>
    </location>
</feature>
<evidence type="ECO:0000313" key="8">
    <source>
        <dbReference type="Proteomes" id="UP000175669"/>
    </source>
</evidence>
<evidence type="ECO:0000256" key="5">
    <source>
        <dbReference type="SAM" id="SignalP"/>
    </source>
</evidence>
<evidence type="ECO:0000256" key="1">
    <source>
        <dbReference type="ARBA" id="ARBA00001946"/>
    </source>
</evidence>
<dbReference type="InterPro" id="IPR043128">
    <property type="entry name" value="Rev_trsase/Diguanyl_cyclase"/>
</dbReference>
<dbReference type="SUPFAM" id="SSF55073">
    <property type="entry name" value="Nucleotide cyclase"/>
    <property type="match status" value="1"/>
</dbReference>
<dbReference type="Pfam" id="PF07696">
    <property type="entry name" value="7TMR-DISMED2"/>
    <property type="match status" value="1"/>
</dbReference>
<accession>A0A1E8CFV2</accession>
<comment type="cofactor">
    <cofactor evidence="1">
        <name>Mg(2+)</name>
        <dbReference type="ChEBI" id="CHEBI:18420"/>
    </cofactor>
</comment>